<keyword evidence="1" id="KW-0812">Transmembrane</keyword>
<dbReference type="EMBL" id="CP159837">
    <property type="protein sequence ID" value="XCM38919.1"/>
    <property type="molecule type" value="Genomic_DNA"/>
</dbReference>
<gene>
    <name evidence="2" type="ORF">ABWT76_001798</name>
</gene>
<sequence length="63" mass="7209">MSSEKPSKPAIETEESAIEPDPAFGWNLYAERINGRFAMIGFVALLVLEFFTHQDFFTWVGLR</sequence>
<evidence type="ECO:0000256" key="1">
    <source>
        <dbReference type="SAM" id="Phobius"/>
    </source>
</evidence>
<proteinExistence type="predicted"/>
<dbReference type="Pfam" id="PF00504">
    <property type="entry name" value="Chloroa_b-bind"/>
    <property type="match status" value="1"/>
</dbReference>
<reference evidence="2" key="1">
    <citation type="submission" date="2024-07" db="EMBL/GenBank/DDBJ databases">
        <authorList>
            <person name="Kim Y.J."/>
            <person name="Jeong J.Y."/>
        </authorList>
    </citation>
    <scope>NUCLEOTIDE SEQUENCE</scope>
    <source>
        <strain evidence="2">GIHE-MW2</strain>
    </source>
</reference>
<dbReference type="SUPFAM" id="SSF103511">
    <property type="entry name" value="Chlorophyll a-b binding protein"/>
    <property type="match status" value="1"/>
</dbReference>
<accession>A0AAU8JKB3</accession>
<dbReference type="InterPro" id="IPR022796">
    <property type="entry name" value="Chloroa_b-bind"/>
</dbReference>
<dbReference type="AlphaFoldDB" id="A0AAU8JKB3"/>
<keyword evidence="1" id="KW-0472">Membrane</keyword>
<dbReference type="RefSeq" id="WP_054465645.1">
    <property type="nucleotide sequence ID" value="NZ_CP159837.1"/>
</dbReference>
<keyword evidence="1" id="KW-1133">Transmembrane helix</keyword>
<evidence type="ECO:0000313" key="2">
    <source>
        <dbReference type="EMBL" id="XCM38919.1"/>
    </source>
</evidence>
<name>A0AAU8JKB3_9CYAN</name>
<protein>
    <submittedName>
        <fullName evidence="2">Chlorophyll a/b-binding protein</fullName>
    </submittedName>
</protein>
<organism evidence="2">
    <name type="scientific">Planktothricoides raciborskii GIHE-MW2</name>
    <dbReference type="NCBI Taxonomy" id="2792601"/>
    <lineage>
        <taxon>Bacteria</taxon>
        <taxon>Bacillati</taxon>
        <taxon>Cyanobacteriota</taxon>
        <taxon>Cyanophyceae</taxon>
        <taxon>Oscillatoriophycideae</taxon>
        <taxon>Oscillatoriales</taxon>
        <taxon>Oscillatoriaceae</taxon>
        <taxon>Planktothricoides</taxon>
    </lineage>
</organism>
<dbReference type="Gene3D" id="1.10.3460.10">
    <property type="entry name" value="Chlorophyll a/b binding protein domain"/>
    <property type="match status" value="1"/>
</dbReference>
<feature type="transmembrane region" description="Helical" evidence="1">
    <location>
        <begin position="37"/>
        <end position="62"/>
    </location>
</feature>